<dbReference type="Proteomes" id="UP000278143">
    <property type="component" value="Unassembled WGS sequence"/>
</dbReference>
<evidence type="ECO:0000313" key="5">
    <source>
        <dbReference type="EMBL" id="RKP25527.1"/>
    </source>
</evidence>
<feature type="compositionally biased region" description="Acidic residues" evidence="3">
    <location>
        <begin position="44"/>
        <end position="56"/>
    </location>
</feature>
<keyword evidence="6" id="KW-1185">Reference proteome</keyword>
<feature type="region of interest" description="Disordered" evidence="3">
    <location>
        <begin position="199"/>
        <end position="222"/>
    </location>
</feature>
<dbReference type="Pfam" id="PF08265">
    <property type="entry name" value="YL1_C"/>
    <property type="match status" value="1"/>
</dbReference>
<dbReference type="Pfam" id="PF05764">
    <property type="entry name" value="YL1"/>
    <property type="match status" value="1"/>
</dbReference>
<protein>
    <recommendedName>
        <fullName evidence="4">Vps72/YL1 C-terminal domain-containing protein</fullName>
    </recommendedName>
</protein>
<keyword evidence="2" id="KW-0175">Coiled coil</keyword>
<dbReference type="OrthoDB" id="3942062at2759"/>
<name>A0A4P9YZE7_9FUNG</name>
<organism evidence="5 6">
    <name type="scientific">Syncephalis pseudoplumigaleata</name>
    <dbReference type="NCBI Taxonomy" id="1712513"/>
    <lineage>
        <taxon>Eukaryota</taxon>
        <taxon>Fungi</taxon>
        <taxon>Fungi incertae sedis</taxon>
        <taxon>Zoopagomycota</taxon>
        <taxon>Zoopagomycotina</taxon>
        <taxon>Zoopagomycetes</taxon>
        <taxon>Zoopagales</taxon>
        <taxon>Piptocephalidaceae</taxon>
        <taxon>Syncephalis</taxon>
    </lineage>
</organism>
<evidence type="ECO:0000313" key="6">
    <source>
        <dbReference type="Proteomes" id="UP000278143"/>
    </source>
</evidence>
<dbReference type="InterPro" id="IPR013272">
    <property type="entry name" value="Vps72/YL1_C"/>
</dbReference>
<comment type="similarity">
    <text evidence="1">Belongs to the VPS72/YL1 family.</text>
</comment>
<dbReference type="GO" id="GO:0005634">
    <property type="term" value="C:nucleus"/>
    <property type="evidence" value="ECO:0007669"/>
    <property type="project" value="TreeGrafter"/>
</dbReference>
<reference evidence="6" key="1">
    <citation type="journal article" date="2018" name="Nat. Microbiol.">
        <title>Leveraging single-cell genomics to expand the fungal tree of life.</title>
        <authorList>
            <person name="Ahrendt S.R."/>
            <person name="Quandt C.A."/>
            <person name="Ciobanu D."/>
            <person name="Clum A."/>
            <person name="Salamov A."/>
            <person name="Andreopoulos B."/>
            <person name="Cheng J.F."/>
            <person name="Woyke T."/>
            <person name="Pelin A."/>
            <person name="Henrissat B."/>
            <person name="Reynolds N.K."/>
            <person name="Benny G.L."/>
            <person name="Smith M.E."/>
            <person name="James T.Y."/>
            <person name="Grigoriev I.V."/>
        </authorList>
    </citation>
    <scope>NUCLEOTIDE SEQUENCE [LARGE SCALE GENOMIC DNA]</scope>
    <source>
        <strain evidence="6">Benny S71-1</strain>
    </source>
</reference>
<accession>A0A4P9YZE7</accession>
<evidence type="ECO:0000259" key="4">
    <source>
        <dbReference type="SMART" id="SM00993"/>
    </source>
</evidence>
<sequence>MRELLDKEHERLQQRQTSVDAEDVGVDADDEDFVAPVEDADIFDSDFDQDEEEGEEHVDVEAEAQLREEERAEQRRRKRTPRQSLRAQAILNKQQVEERLRLEELRRAILPKKEKAKPVVISQAERLLEAKQTERDNIAQLEQYLRMEERERQKRKNKQPKQEDMNIAEHEFFVVNRDNAAEDASSVAVKMMKQDTDIDVPSVDSLQPSADDVPQESERGVAAADETDALRTHVRITFSDPHAFHDLFESWRHQPTKPEQTACAITGLPAKYRDPRTGLPYANLRAFAMLRRLASGTFPWNQDIDAYTSAIDEQASATRLHLGIKGKWSRRLCIGDG</sequence>
<proteinExistence type="inferred from homology"/>
<feature type="compositionally biased region" description="Acidic residues" evidence="3">
    <location>
        <begin position="20"/>
        <end position="32"/>
    </location>
</feature>
<evidence type="ECO:0000256" key="1">
    <source>
        <dbReference type="ARBA" id="ARBA00006832"/>
    </source>
</evidence>
<dbReference type="InterPro" id="IPR046757">
    <property type="entry name" value="YL1_N"/>
</dbReference>
<feature type="compositionally biased region" description="Basic and acidic residues" evidence="3">
    <location>
        <begin position="1"/>
        <end position="13"/>
    </location>
</feature>
<feature type="region of interest" description="Disordered" evidence="3">
    <location>
        <begin position="1"/>
        <end position="32"/>
    </location>
</feature>
<feature type="compositionally biased region" description="Basic and acidic residues" evidence="3">
    <location>
        <begin position="57"/>
        <end position="73"/>
    </location>
</feature>
<dbReference type="PANTHER" id="PTHR13275">
    <property type="entry name" value="YL-1 PROTEIN TRANSCRIPTION FACTOR-LIKE 1"/>
    <property type="match status" value="1"/>
</dbReference>
<dbReference type="AlphaFoldDB" id="A0A4P9YZE7"/>
<feature type="domain" description="Vps72/YL1 C-terminal" evidence="4">
    <location>
        <begin position="261"/>
        <end position="290"/>
    </location>
</feature>
<evidence type="ECO:0000256" key="3">
    <source>
        <dbReference type="SAM" id="MobiDB-lite"/>
    </source>
</evidence>
<evidence type="ECO:0000256" key="2">
    <source>
        <dbReference type="SAM" id="Coils"/>
    </source>
</evidence>
<gene>
    <name evidence="5" type="ORF">SYNPS1DRAFT_22526</name>
</gene>
<dbReference type="SMART" id="SM00993">
    <property type="entry name" value="YL1_C"/>
    <property type="match status" value="1"/>
</dbReference>
<feature type="region of interest" description="Disordered" evidence="3">
    <location>
        <begin position="44"/>
        <end position="90"/>
    </location>
</feature>
<dbReference type="EMBL" id="KZ989715">
    <property type="protein sequence ID" value="RKP25527.1"/>
    <property type="molecule type" value="Genomic_DNA"/>
</dbReference>
<dbReference type="PANTHER" id="PTHR13275:SF4">
    <property type="entry name" value="VACUOLAR PROTEIN SORTING-ASSOCIATED PROTEIN 72 HOMOLOG"/>
    <property type="match status" value="1"/>
</dbReference>
<feature type="coiled-coil region" evidence="2">
    <location>
        <begin position="121"/>
        <end position="158"/>
    </location>
</feature>